<proteinExistence type="inferred from homology"/>
<dbReference type="Proteomes" id="UP001652628">
    <property type="component" value="Chromosome 3"/>
</dbReference>
<reference evidence="12" key="1">
    <citation type="submission" date="2025-08" db="UniProtKB">
        <authorList>
            <consortium name="RefSeq"/>
        </authorList>
    </citation>
    <scope>IDENTIFICATION</scope>
</reference>
<protein>
    <recommendedName>
        <fullName evidence="10">Odorant receptor</fullName>
    </recommendedName>
</protein>
<evidence type="ECO:0000256" key="3">
    <source>
        <dbReference type="ARBA" id="ARBA00022606"/>
    </source>
</evidence>
<dbReference type="PANTHER" id="PTHR21137:SF35">
    <property type="entry name" value="ODORANT RECEPTOR 19A-RELATED"/>
    <property type="match status" value="1"/>
</dbReference>
<accession>A0ABM4TPS7</accession>
<evidence type="ECO:0000256" key="9">
    <source>
        <dbReference type="ARBA" id="ARBA00023224"/>
    </source>
</evidence>
<keyword evidence="7 10" id="KW-0472">Membrane</keyword>
<name>A0ABM4TPS7_DROSZ</name>
<evidence type="ECO:0000256" key="10">
    <source>
        <dbReference type="RuleBase" id="RU351113"/>
    </source>
</evidence>
<comment type="caution">
    <text evidence="10">Lacks conserved residue(s) required for the propagation of feature annotation.</text>
</comment>
<dbReference type="InterPro" id="IPR004117">
    <property type="entry name" value="7tm6_olfct_rcpt"/>
</dbReference>
<dbReference type="Pfam" id="PF02949">
    <property type="entry name" value="7tm_6"/>
    <property type="match status" value="1"/>
</dbReference>
<keyword evidence="11" id="KW-1185">Reference proteome</keyword>
<evidence type="ECO:0000256" key="1">
    <source>
        <dbReference type="ARBA" id="ARBA00004651"/>
    </source>
</evidence>
<evidence type="ECO:0000256" key="4">
    <source>
        <dbReference type="ARBA" id="ARBA00022692"/>
    </source>
</evidence>
<evidence type="ECO:0000256" key="2">
    <source>
        <dbReference type="ARBA" id="ARBA00022475"/>
    </source>
</evidence>
<keyword evidence="5 10" id="KW-0552">Olfaction</keyword>
<feature type="transmembrane region" description="Helical" evidence="10">
    <location>
        <begin position="166"/>
        <end position="190"/>
    </location>
</feature>
<feature type="transmembrane region" description="Helical" evidence="10">
    <location>
        <begin position="59"/>
        <end position="79"/>
    </location>
</feature>
<keyword evidence="6 10" id="KW-1133">Transmembrane helix</keyword>
<dbReference type="RefSeq" id="XP_070851971.1">
    <property type="nucleotide sequence ID" value="XM_070995870.1"/>
</dbReference>
<evidence type="ECO:0000313" key="11">
    <source>
        <dbReference type="Proteomes" id="UP001652628"/>
    </source>
</evidence>
<keyword evidence="2" id="KW-1003">Cell membrane</keyword>
<feature type="transmembrane region" description="Helical" evidence="10">
    <location>
        <begin position="116"/>
        <end position="134"/>
    </location>
</feature>
<dbReference type="PANTHER" id="PTHR21137">
    <property type="entry name" value="ODORANT RECEPTOR"/>
    <property type="match status" value="1"/>
</dbReference>
<evidence type="ECO:0000256" key="7">
    <source>
        <dbReference type="ARBA" id="ARBA00023136"/>
    </source>
</evidence>
<comment type="similarity">
    <text evidence="10">Belongs to the insect chemoreceptor superfamily. Heteromeric odorant receptor channel (TC 1.A.69) family.</text>
</comment>
<evidence type="ECO:0000256" key="5">
    <source>
        <dbReference type="ARBA" id="ARBA00022725"/>
    </source>
</evidence>
<evidence type="ECO:0000313" key="12">
    <source>
        <dbReference type="RefSeq" id="XP_070851971.1"/>
    </source>
</evidence>
<gene>
    <name evidence="12" type="primary">Or65c</name>
</gene>
<keyword evidence="3 10" id="KW-0716">Sensory transduction</keyword>
<keyword evidence="9 10" id="KW-0807">Transducer</keyword>
<comment type="subcellular location">
    <subcellularLocation>
        <location evidence="1 10">Cell membrane</location>
        <topology evidence="1 10">Multi-pass membrane protein</topology>
    </subcellularLocation>
</comment>
<feature type="transmembrane region" description="Helical" evidence="10">
    <location>
        <begin position="334"/>
        <end position="354"/>
    </location>
</feature>
<feature type="transmembrane region" description="Helical" evidence="10">
    <location>
        <begin position="222"/>
        <end position="240"/>
    </location>
</feature>
<feature type="transmembrane region" description="Helical" evidence="10">
    <location>
        <begin position="409"/>
        <end position="430"/>
    </location>
</feature>
<keyword evidence="8 10" id="KW-0675">Receptor</keyword>
<evidence type="ECO:0000256" key="6">
    <source>
        <dbReference type="ARBA" id="ARBA00022989"/>
    </source>
</evidence>
<organism evidence="11 12">
    <name type="scientific">Drosophila suzukii</name>
    <name type="common">Spotted-wing drosophila fruit fly</name>
    <dbReference type="NCBI Taxonomy" id="28584"/>
    <lineage>
        <taxon>Eukaryota</taxon>
        <taxon>Metazoa</taxon>
        <taxon>Ecdysozoa</taxon>
        <taxon>Arthropoda</taxon>
        <taxon>Hexapoda</taxon>
        <taxon>Insecta</taxon>
        <taxon>Pterygota</taxon>
        <taxon>Neoptera</taxon>
        <taxon>Endopterygota</taxon>
        <taxon>Diptera</taxon>
        <taxon>Brachycera</taxon>
        <taxon>Muscomorpha</taxon>
        <taxon>Ephydroidea</taxon>
        <taxon>Drosophilidae</taxon>
        <taxon>Drosophila</taxon>
        <taxon>Sophophora</taxon>
    </lineage>
</organism>
<evidence type="ECO:0000256" key="8">
    <source>
        <dbReference type="ARBA" id="ARBA00023170"/>
    </source>
</evidence>
<sequence>MDLRGNLNRFLIFYIDGWKVFRDAQLESRHSPGYFWREQMKAMLLYTTSEERLLPYRSFWHNFVIIQSCVFFVTMCYGLTESIGDNVQMGRDLAFIIGVRKSLTVQQQIISYKSPLYLQIFYIIFKIVYFLRYGDDLDDVVNDLEKFHPWAQKGPFTVDYRTGKRWYFLMSFFVSTSWALFLVIFIGLLITSPMWVQQQTLPFHAAFPFQWHDRSTHPFTHGIIYLFQCYFGTYALTWLLCMEGLSVCIYVELTFAIEILCLELRYLHQRCDGNEQLRLETNRLVRFHQKIVEILNRINDVFHGTLIMQMSVNFSLVSLSVLEAMEARKDPKVVAQFAVLMLLALGHLSMWSYFGDLLSQTSLKISEAAYEAYDPSKGSKEVYRDLCLIIRRAQNPLIMRASPFPSFNFINYTAILNQCFGILTFLLNTLD</sequence>
<dbReference type="GeneID" id="108012753"/>
<keyword evidence="4 10" id="KW-0812">Transmembrane</keyword>